<gene>
    <name evidence="1" type="ORF">ACFQWB_13605</name>
</gene>
<reference evidence="2" key="1">
    <citation type="journal article" date="2019" name="Int. J. Syst. Evol. Microbiol.">
        <title>The Global Catalogue of Microorganisms (GCM) 10K type strain sequencing project: providing services to taxonomists for standard genome sequencing and annotation.</title>
        <authorList>
            <consortium name="The Broad Institute Genomics Platform"/>
            <consortium name="The Broad Institute Genome Sequencing Center for Infectious Disease"/>
            <person name="Wu L."/>
            <person name="Ma J."/>
        </authorList>
    </citation>
    <scope>NUCLEOTIDE SEQUENCE [LARGE SCALE GENOMIC DNA]</scope>
    <source>
        <strain evidence="2">JCM 18657</strain>
    </source>
</reference>
<sequence>MMKELLQTYVGSIVELDISGKKTPVRGKLIETGNDLIVLYNGTEYLYVPTLHIQRMSRSESVEKDLGWTVPAESPFEPQNELSYRKTLMNAKGVFTELYITGQQSVHGYVTSIMNDYFVYYSPVFHAVFVSLRHLKYLIPYMPDATPYALNQERFPLQPVGVTLARTFDQQLKKLEGQFVVLDLGENPNKIGLLKTFDYPMLELVTSKGESMLFHAEHVKTVHMP</sequence>
<evidence type="ECO:0000313" key="1">
    <source>
        <dbReference type="EMBL" id="MFC7750958.1"/>
    </source>
</evidence>
<dbReference type="Proteomes" id="UP001596528">
    <property type="component" value="Unassembled WGS sequence"/>
</dbReference>
<dbReference type="EMBL" id="JBHTGQ010000031">
    <property type="protein sequence ID" value="MFC7750958.1"/>
    <property type="molecule type" value="Genomic_DNA"/>
</dbReference>
<evidence type="ECO:0000313" key="2">
    <source>
        <dbReference type="Proteomes" id="UP001596528"/>
    </source>
</evidence>
<proteinExistence type="predicted"/>
<dbReference type="RefSeq" id="WP_342774297.1">
    <property type="nucleotide sequence ID" value="NZ_JBHTGQ010000031.1"/>
</dbReference>
<keyword evidence="2" id="KW-1185">Reference proteome</keyword>
<protein>
    <submittedName>
        <fullName evidence="1">DUF2642 domain-containing protein</fullName>
    </submittedName>
</protein>
<name>A0ABW2V9I0_9BACL</name>
<accession>A0ABW2V9I0</accession>
<organism evidence="1 2">
    <name type="scientific">Paenibacillus thermoaerophilus</name>
    <dbReference type="NCBI Taxonomy" id="1215385"/>
    <lineage>
        <taxon>Bacteria</taxon>
        <taxon>Bacillati</taxon>
        <taxon>Bacillota</taxon>
        <taxon>Bacilli</taxon>
        <taxon>Bacillales</taxon>
        <taxon>Paenibacillaceae</taxon>
        <taxon>Paenibacillus</taxon>
    </lineage>
</organism>
<comment type="caution">
    <text evidence="1">The sequence shown here is derived from an EMBL/GenBank/DDBJ whole genome shotgun (WGS) entry which is preliminary data.</text>
</comment>